<reference evidence="1" key="2">
    <citation type="submission" date="2024-05" db="EMBL/GenBank/DDBJ databases">
        <authorList>
            <person name="Matrishin C.B."/>
            <person name="Kauffman K.M."/>
        </authorList>
    </citation>
    <scope>NUCLEOTIDE SEQUENCE</scope>
</reference>
<dbReference type="EMBL" id="BK068097">
    <property type="protein sequence ID" value="DBA55282.1"/>
    <property type="molecule type" value="Genomic_DNA"/>
</dbReference>
<organism evidence="1">
    <name type="scientific">Porphyromonas phage phage016a_WW2866</name>
    <dbReference type="NCBI Taxonomy" id="3154106"/>
    <lineage>
        <taxon>Viruses</taxon>
        <taxon>Duplodnaviria</taxon>
        <taxon>Heunggongvirae</taxon>
        <taxon>Uroviricota</taxon>
        <taxon>Caudoviricetes</taxon>
        <taxon>Nixviridae</taxon>
        <taxon>Dewhirstvirus</taxon>
        <taxon>Dewhirstvirus pging00J</taxon>
    </lineage>
</organism>
<evidence type="ECO:0000313" key="1">
    <source>
        <dbReference type="EMBL" id="DBA55282.1"/>
    </source>
</evidence>
<accession>A0AAT9JBS8</accession>
<protein>
    <submittedName>
        <fullName evidence="1">Uncharacterized protein</fullName>
    </submittedName>
</protein>
<reference evidence="1" key="1">
    <citation type="journal article" date="2023" name="Microbiome">
        <title>Phages are unrecognized players in the ecology of the oral pathogen Porphyromonas gingivalis.</title>
        <authorList>
            <person name="Matrishin C.B."/>
            <person name="Haase E.M."/>
            <person name="Dewhirst F.E."/>
            <person name="Mark Welch J.L."/>
            <person name="Miranda-Sanchez F."/>
            <person name="Chen T."/>
            <person name="MacFarland D.C."/>
            <person name="Kauffman K.M."/>
        </authorList>
    </citation>
    <scope>NUCLEOTIDE SEQUENCE</scope>
</reference>
<sequence length="112" mass="12632">MAPDRQERGSEEKDTNACGHACVRIDIDESCGWERSRKPAAAPSELRGCTAGRSRNGQGCFPRLREQGVCCHPTTTALRPSRYREPMHTTDQTQIPRGALAIPRRRARRIFR</sequence>
<name>A0AAT9JBS8_9CAUD</name>
<proteinExistence type="predicted"/>